<evidence type="ECO:0000313" key="1">
    <source>
        <dbReference type="EMBL" id="KAB1149764.1"/>
    </source>
</evidence>
<gene>
    <name evidence="1" type="ORF">F7R91_02660</name>
</gene>
<dbReference type="RefSeq" id="WP_150944040.1">
    <property type="nucleotide sequence ID" value="NZ_VZRB01000002.1"/>
</dbReference>
<dbReference type="Proteomes" id="UP000442707">
    <property type="component" value="Unassembled WGS sequence"/>
</dbReference>
<name>A0A6H9VA05_9ACTN</name>
<proteinExistence type="predicted"/>
<organism evidence="1 2">
    <name type="scientific">Streptomyces luteolifulvus</name>
    <dbReference type="NCBI Taxonomy" id="2615112"/>
    <lineage>
        <taxon>Bacteria</taxon>
        <taxon>Bacillati</taxon>
        <taxon>Actinomycetota</taxon>
        <taxon>Actinomycetes</taxon>
        <taxon>Kitasatosporales</taxon>
        <taxon>Streptomycetaceae</taxon>
        <taxon>Streptomyces</taxon>
    </lineage>
</organism>
<dbReference type="EMBL" id="VZRB01000002">
    <property type="protein sequence ID" value="KAB1149764.1"/>
    <property type="molecule type" value="Genomic_DNA"/>
</dbReference>
<protein>
    <submittedName>
        <fullName evidence="1">Uncharacterized protein</fullName>
    </submittedName>
</protein>
<accession>A0A6H9VA05</accession>
<evidence type="ECO:0000313" key="2">
    <source>
        <dbReference type="Proteomes" id="UP000442707"/>
    </source>
</evidence>
<reference evidence="1 2" key="1">
    <citation type="submission" date="2019-09" db="EMBL/GenBank/DDBJ databases">
        <title>Screening of Novel Bioactive Compounds from Soil-Associated.</title>
        <authorList>
            <person name="Zhao S."/>
        </authorList>
    </citation>
    <scope>NUCLEOTIDE SEQUENCE [LARGE SCALE GENOMIC DNA]</scope>
    <source>
        <strain evidence="1 2">HIT-DPA4</strain>
    </source>
</reference>
<comment type="caution">
    <text evidence="1">The sequence shown here is derived from an EMBL/GenBank/DDBJ whole genome shotgun (WGS) entry which is preliminary data.</text>
</comment>
<keyword evidence="2" id="KW-1185">Reference proteome</keyword>
<sequence length="61" mass="6265">MSTLLEALPHRHVLTSPATPSAPLTLGPGGTAVVQGNADGKGRSIRITLPLRPDRPTVQGS</sequence>
<dbReference type="AlphaFoldDB" id="A0A6H9VA05"/>